<organism evidence="1 2">
    <name type="scientific">Ensifer canadensis</name>
    <dbReference type="NCBI Taxonomy" id="555315"/>
    <lineage>
        <taxon>Bacteria</taxon>
        <taxon>Pseudomonadati</taxon>
        <taxon>Pseudomonadota</taxon>
        <taxon>Alphaproteobacteria</taxon>
        <taxon>Hyphomicrobiales</taxon>
        <taxon>Rhizobiaceae</taxon>
        <taxon>Sinorhizobium/Ensifer group</taxon>
        <taxon>Ensifer</taxon>
    </lineage>
</organism>
<reference evidence="1 2" key="1">
    <citation type="submission" date="2020-01" db="EMBL/GenBank/DDBJ databases">
        <title>Draft genome assembly of Ensifer adhaerens T173.</title>
        <authorList>
            <person name="Craig J.E."/>
            <person name="Stinchcombe J.R."/>
        </authorList>
    </citation>
    <scope>NUCLEOTIDE SEQUENCE [LARGE SCALE GENOMIC DNA]</scope>
    <source>
        <strain evidence="1 2">T173</strain>
    </source>
</reference>
<dbReference type="EMBL" id="WXFA01000012">
    <property type="protein sequence ID" value="MBM3092922.1"/>
    <property type="molecule type" value="Genomic_DNA"/>
</dbReference>
<keyword evidence="2" id="KW-1185">Reference proteome</keyword>
<dbReference type="RefSeq" id="WP_203528501.1">
    <property type="nucleotide sequence ID" value="NZ_CP083374.1"/>
</dbReference>
<sequence>MQEPVAPIKRPDLFNLRGACQQELLAADDVTAFFRGRGAELKEGLLDRQGTARAQCSGARAEQLARFEQLARRAFGLCQNPQAPLENGLELNDLLVVLMAAPNARFNLSKGEGREQTT</sequence>
<gene>
    <name evidence="1" type="ORF">GFB56_19255</name>
</gene>
<evidence type="ECO:0000313" key="2">
    <source>
        <dbReference type="Proteomes" id="UP000744980"/>
    </source>
</evidence>
<protein>
    <submittedName>
        <fullName evidence="1">Uncharacterized protein</fullName>
    </submittedName>
</protein>
<accession>A0AAW4FLI6</accession>
<name>A0AAW4FLI6_9HYPH</name>
<dbReference type="AlphaFoldDB" id="A0AAW4FLI6"/>
<comment type="caution">
    <text evidence="1">The sequence shown here is derived from an EMBL/GenBank/DDBJ whole genome shotgun (WGS) entry which is preliminary data.</text>
</comment>
<evidence type="ECO:0000313" key="1">
    <source>
        <dbReference type="EMBL" id="MBM3092922.1"/>
    </source>
</evidence>
<dbReference type="Proteomes" id="UP000744980">
    <property type="component" value="Unassembled WGS sequence"/>
</dbReference>
<proteinExistence type="predicted"/>